<evidence type="ECO:0000256" key="2">
    <source>
        <dbReference type="ARBA" id="ARBA00013850"/>
    </source>
</evidence>
<dbReference type="PANTHER" id="PTHR15565">
    <property type="entry name" value="AATF PROTEIN APOPTOSIS ANTAGONIZING TRANSCRIPTION FACTOR"/>
    <property type="match status" value="1"/>
</dbReference>
<name>A0A1G4KME3_9SACH</name>
<dbReference type="InterPro" id="IPR039223">
    <property type="entry name" value="AATF/Bfr2"/>
</dbReference>
<evidence type="ECO:0000256" key="3">
    <source>
        <dbReference type="SAM" id="MobiDB-lite"/>
    </source>
</evidence>
<feature type="compositionally biased region" description="Acidic residues" evidence="3">
    <location>
        <begin position="91"/>
        <end position="122"/>
    </location>
</feature>
<feature type="compositionally biased region" description="Basic and acidic residues" evidence="3">
    <location>
        <begin position="386"/>
        <end position="402"/>
    </location>
</feature>
<gene>
    <name evidence="6" type="ORF">LANO_0H10792G</name>
</gene>
<feature type="region of interest" description="Disordered" evidence="3">
    <location>
        <begin position="368"/>
        <end position="405"/>
    </location>
</feature>
<dbReference type="Proteomes" id="UP000189911">
    <property type="component" value="Chromosome H"/>
</dbReference>
<feature type="compositionally biased region" description="Basic and acidic residues" evidence="3">
    <location>
        <begin position="69"/>
        <end position="85"/>
    </location>
</feature>
<dbReference type="InterPro" id="IPR025160">
    <property type="entry name" value="AATF"/>
</dbReference>
<comment type="similarity">
    <text evidence="1">Belongs to the AATF family.</text>
</comment>
<dbReference type="Pfam" id="PF08164">
    <property type="entry name" value="TRAUB"/>
    <property type="match status" value="1"/>
</dbReference>
<accession>A0A1G4KME3</accession>
<feature type="compositionally biased region" description="Basic and acidic residues" evidence="3">
    <location>
        <begin position="26"/>
        <end position="37"/>
    </location>
</feature>
<evidence type="ECO:0000259" key="5">
    <source>
        <dbReference type="Pfam" id="PF13339"/>
    </source>
</evidence>
<keyword evidence="7" id="KW-1185">Reference proteome</keyword>
<dbReference type="GO" id="GO:0005730">
    <property type="term" value="C:nucleolus"/>
    <property type="evidence" value="ECO:0007669"/>
    <property type="project" value="TreeGrafter"/>
</dbReference>
<dbReference type="PANTHER" id="PTHR15565:SF0">
    <property type="entry name" value="PROTEIN AATF"/>
    <property type="match status" value="1"/>
</dbReference>
<evidence type="ECO:0000313" key="6">
    <source>
        <dbReference type="EMBL" id="SCV05588.1"/>
    </source>
</evidence>
<dbReference type="OrthoDB" id="5783963at2759"/>
<protein>
    <recommendedName>
        <fullName evidence="2">Protein BFR2</fullName>
    </recommendedName>
</protein>
<reference evidence="7" key="1">
    <citation type="submission" date="2016-03" db="EMBL/GenBank/DDBJ databases">
        <authorList>
            <person name="Devillers Hugo."/>
        </authorList>
    </citation>
    <scope>NUCLEOTIDE SEQUENCE [LARGE SCALE GENOMIC DNA]</scope>
</reference>
<feature type="compositionally biased region" description="Polar residues" evidence="3">
    <location>
        <begin position="520"/>
        <end position="530"/>
    </location>
</feature>
<evidence type="ECO:0000259" key="4">
    <source>
        <dbReference type="Pfam" id="PF08164"/>
    </source>
</evidence>
<dbReference type="AlphaFoldDB" id="A0A1G4KME3"/>
<feature type="compositionally biased region" description="Acidic residues" evidence="3">
    <location>
        <begin position="131"/>
        <end position="149"/>
    </location>
</feature>
<feature type="region of interest" description="Disordered" evidence="3">
    <location>
        <begin position="510"/>
        <end position="530"/>
    </location>
</feature>
<feature type="domain" description="Apoptosis-antagonizing transcription factor C-terminal" evidence="4">
    <location>
        <begin position="416"/>
        <end position="498"/>
    </location>
</feature>
<organism evidence="6 7">
    <name type="scientific">Lachancea nothofagi CBS 11611</name>
    <dbReference type="NCBI Taxonomy" id="1266666"/>
    <lineage>
        <taxon>Eukaryota</taxon>
        <taxon>Fungi</taxon>
        <taxon>Dikarya</taxon>
        <taxon>Ascomycota</taxon>
        <taxon>Saccharomycotina</taxon>
        <taxon>Saccharomycetes</taxon>
        <taxon>Saccharomycetales</taxon>
        <taxon>Saccharomycetaceae</taxon>
        <taxon>Lachancea</taxon>
    </lineage>
</organism>
<evidence type="ECO:0000256" key="1">
    <source>
        <dbReference type="ARBA" id="ARBA00008966"/>
    </source>
</evidence>
<proteinExistence type="inferred from homology"/>
<feature type="compositionally biased region" description="Acidic residues" evidence="3">
    <location>
        <begin position="38"/>
        <end position="47"/>
    </location>
</feature>
<feature type="domain" description="AATF leucine zipper-containing" evidence="5">
    <location>
        <begin position="178"/>
        <end position="305"/>
    </location>
</feature>
<evidence type="ECO:0000313" key="7">
    <source>
        <dbReference type="Proteomes" id="UP000189911"/>
    </source>
</evidence>
<dbReference type="EMBL" id="LT598447">
    <property type="protein sequence ID" value="SCV05588.1"/>
    <property type="molecule type" value="Genomic_DNA"/>
</dbReference>
<dbReference type="InterPro" id="IPR012617">
    <property type="entry name" value="AATF_C"/>
</dbReference>
<feature type="region of interest" description="Disordered" evidence="3">
    <location>
        <begin position="16"/>
        <end position="149"/>
    </location>
</feature>
<sequence>MAKSLSEQIAAIANKPAVEDYDVEDSERNVFEHRDDSGEGSEDDSEDEKLAKSHYVNVGKSQLRNEGIALRDEKYGGAKGSRDDMYANATEDVESEQEEGESFGEEDSEQDEELEKDEDESDSGVSMRTDSEDEAEEKEQDILEDDEDVEVKRQRLAEMVQKEARSAASKLSETTHRDAVKGFAVLEQYRTFDHILDTRIKLQKAVNAANQLPLSTSSWDQSLQESSKNEKHLSKTMKLLEKVMGQLVDFRQDFQVADKINQVTDDSKMSYGQKRSFSQLCDETADLNMQLKSYRNVVLNKWSTKISSASGKSVMSSSKFKAIHQPADVQVEHQLADIARLLKRTRLNRRNVVSLGFKEDLEQGALEELRPLTNTEPDQSDNEDIDVPKDYDPRKKDNKNIDTSENPYVFDDEDFYRVLLNDLVDKKIAGAQGENSGATIAITSRSNNKLKKNVDTKASKGRKLNFTIQEAIANYEAPVNGGFKWSDEQIDEFCSGLLGQRINFDEEYKSEDEGHGAQESVDTTGIQIFG</sequence>
<dbReference type="GO" id="GO:0000462">
    <property type="term" value="P:maturation of SSU-rRNA from tricistronic rRNA transcript (SSU-rRNA, 5.8S rRNA, LSU-rRNA)"/>
    <property type="evidence" value="ECO:0007669"/>
    <property type="project" value="TreeGrafter"/>
</dbReference>
<dbReference type="Pfam" id="PF13339">
    <property type="entry name" value="AATF-Che1"/>
    <property type="match status" value="1"/>
</dbReference>